<reference evidence="2" key="1">
    <citation type="submission" date="2013-07" db="EMBL/GenBank/DDBJ databases">
        <title>The genome of Eucalyptus grandis.</title>
        <authorList>
            <person name="Schmutz J."/>
            <person name="Hayes R."/>
            <person name="Myburg A."/>
            <person name="Tuskan G."/>
            <person name="Grattapaglia D."/>
            <person name="Rokhsar D.S."/>
        </authorList>
    </citation>
    <scope>NUCLEOTIDE SEQUENCE</scope>
    <source>
        <tissue evidence="2">Leaf extractions</tissue>
    </source>
</reference>
<evidence type="ECO:0000256" key="1">
    <source>
        <dbReference type="SAM" id="MobiDB-lite"/>
    </source>
</evidence>
<name>A0A059BJK0_EUCGR</name>
<dbReference type="AlphaFoldDB" id="A0A059BJK0"/>
<dbReference type="Gramene" id="KCW65860">
    <property type="protein sequence ID" value="KCW65860"/>
    <property type="gene ID" value="EUGRSUZ_G03201"/>
</dbReference>
<proteinExistence type="predicted"/>
<gene>
    <name evidence="2" type="ORF">EUGRSUZ_G03201</name>
</gene>
<feature type="region of interest" description="Disordered" evidence="1">
    <location>
        <begin position="33"/>
        <end position="75"/>
    </location>
</feature>
<dbReference type="InParanoid" id="A0A059BJK0"/>
<protein>
    <submittedName>
        <fullName evidence="2">Uncharacterized protein</fullName>
    </submittedName>
</protein>
<accession>A0A059BJK0</accession>
<sequence length="75" mass="8647">MIEPINTVLHAYKPVRLNYRLVWNLIIIRERSRGGRKEAKGTQVKSRKRPQAMAGLSKLGRPLTRLGNGRRRKKG</sequence>
<dbReference type="EMBL" id="KK198759">
    <property type="protein sequence ID" value="KCW65860.1"/>
    <property type="molecule type" value="Genomic_DNA"/>
</dbReference>
<evidence type="ECO:0000313" key="2">
    <source>
        <dbReference type="EMBL" id="KCW65860.1"/>
    </source>
</evidence>
<organism evidence="2">
    <name type="scientific">Eucalyptus grandis</name>
    <name type="common">Flooded gum</name>
    <dbReference type="NCBI Taxonomy" id="71139"/>
    <lineage>
        <taxon>Eukaryota</taxon>
        <taxon>Viridiplantae</taxon>
        <taxon>Streptophyta</taxon>
        <taxon>Embryophyta</taxon>
        <taxon>Tracheophyta</taxon>
        <taxon>Spermatophyta</taxon>
        <taxon>Magnoliopsida</taxon>
        <taxon>eudicotyledons</taxon>
        <taxon>Gunneridae</taxon>
        <taxon>Pentapetalae</taxon>
        <taxon>rosids</taxon>
        <taxon>malvids</taxon>
        <taxon>Myrtales</taxon>
        <taxon>Myrtaceae</taxon>
        <taxon>Myrtoideae</taxon>
        <taxon>Eucalypteae</taxon>
        <taxon>Eucalyptus</taxon>
    </lineage>
</organism>